<dbReference type="InterPro" id="IPR035906">
    <property type="entry name" value="MetI-like_sf"/>
</dbReference>
<keyword evidence="6 7" id="KW-0472">Membrane</keyword>
<keyword evidence="10" id="KW-1185">Reference proteome</keyword>
<keyword evidence="5 7" id="KW-1133">Transmembrane helix</keyword>
<feature type="transmembrane region" description="Helical" evidence="7">
    <location>
        <begin position="261"/>
        <end position="282"/>
    </location>
</feature>
<sequence length="296" mass="30224">MDTLPSADTVEAPLAVHITSASSSVLARLVRHPSGRIGLALTVLLVALTVLGPMLTADPDTADFANKLQGPSAEHLLGTDEAGRDQLARIAAGARTTLGAAAAIFVLTTTIGLALGSTAGLAGGLVDSLLSRLVDVMLGIPSLILALAVVGALGPSLRNLIIAMTLGGWAYPARLARSYVLGANQRPDVVAARMAGVGPLRRAFGHVLPGVVAQLMIAATLELSSIILGLSALSFLGLGVQPPTAEWGRMLAESRDVVNRAPELALAPGLAIMAAVAASLLISEALRDVTDPSWQR</sequence>
<feature type="transmembrane region" description="Helical" evidence="7">
    <location>
        <begin position="102"/>
        <end position="126"/>
    </location>
</feature>
<dbReference type="Proteomes" id="UP000264006">
    <property type="component" value="Chromosome"/>
</dbReference>
<feature type="domain" description="ABC transmembrane type-1" evidence="8">
    <location>
        <begin position="94"/>
        <end position="283"/>
    </location>
</feature>
<feature type="transmembrane region" description="Helical" evidence="7">
    <location>
        <begin position="133"/>
        <end position="154"/>
    </location>
</feature>
<evidence type="ECO:0000256" key="2">
    <source>
        <dbReference type="ARBA" id="ARBA00022448"/>
    </source>
</evidence>
<accession>A0A346Y3F5</accession>
<dbReference type="InterPro" id="IPR000515">
    <property type="entry name" value="MetI-like"/>
</dbReference>
<keyword evidence="3" id="KW-1003">Cell membrane</keyword>
<name>A0A346Y3F5_9ACTN</name>
<keyword evidence="2 7" id="KW-0813">Transport</keyword>
<organism evidence="9 10">
    <name type="scientific">Euzebya pacifica</name>
    <dbReference type="NCBI Taxonomy" id="1608957"/>
    <lineage>
        <taxon>Bacteria</taxon>
        <taxon>Bacillati</taxon>
        <taxon>Actinomycetota</taxon>
        <taxon>Nitriliruptoria</taxon>
        <taxon>Euzebyales</taxon>
    </lineage>
</organism>
<dbReference type="EMBL" id="CP031165">
    <property type="protein sequence ID" value="AXV09002.1"/>
    <property type="molecule type" value="Genomic_DNA"/>
</dbReference>
<dbReference type="GO" id="GO:0055085">
    <property type="term" value="P:transmembrane transport"/>
    <property type="evidence" value="ECO:0007669"/>
    <property type="project" value="InterPro"/>
</dbReference>
<evidence type="ECO:0000313" key="10">
    <source>
        <dbReference type="Proteomes" id="UP000264006"/>
    </source>
</evidence>
<evidence type="ECO:0000256" key="3">
    <source>
        <dbReference type="ARBA" id="ARBA00022475"/>
    </source>
</evidence>
<evidence type="ECO:0000256" key="7">
    <source>
        <dbReference type="RuleBase" id="RU363032"/>
    </source>
</evidence>
<feature type="transmembrane region" description="Helical" evidence="7">
    <location>
        <begin position="215"/>
        <end position="240"/>
    </location>
</feature>
<evidence type="ECO:0000313" key="9">
    <source>
        <dbReference type="EMBL" id="AXV09002.1"/>
    </source>
</evidence>
<comment type="subcellular location">
    <subcellularLocation>
        <location evidence="1 7">Cell membrane</location>
        <topology evidence="1 7">Multi-pass membrane protein</topology>
    </subcellularLocation>
</comment>
<protein>
    <submittedName>
        <fullName evidence="9">Dipeptide transport system permease protein DppC</fullName>
    </submittedName>
</protein>
<dbReference type="Pfam" id="PF00528">
    <property type="entry name" value="BPD_transp_1"/>
    <property type="match status" value="1"/>
</dbReference>
<evidence type="ECO:0000259" key="8">
    <source>
        <dbReference type="PROSITE" id="PS50928"/>
    </source>
</evidence>
<dbReference type="Pfam" id="PF12911">
    <property type="entry name" value="OppC_N"/>
    <property type="match status" value="1"/>
</dbReference>
<dbReference type="CDD" id="cd06261">
    <property type="entry name" value="TM_PBP2"/>
    <property type="match status" value="1"/>
</dbReference>
<dbReference type="PANTHER" id="PTHR43386:SF1">
    <property type="entry name" value="D,D-DIPEPTIDE TRANSPORT SYSTEM PERMEASE PROTEIN DDPC-RELATED"/>
    <property type="match status" value="1"/>
</dbReference>
<dbReference type="InterPro" id="IPR025966">
    <property type="entry name" value="OppC_N"/>
</dbReference>
<dbReference type="Gene3D" id="1.10.3720.10">
    <property type="entry name" value="MetI-like"/>
    <property type="match status" value="1"/>
</dbReference>
<proteinExistence type="inferred from homology"/>
<dbReference type="PANTHER" id="PTHR43386">
    <property type="entry name" value="OLIGOPEPTIDE TRANSPORT SYSTEM PERMEASE PROTEIN APPC"/>
    <property type="match status" value="1"/>
</dbReference>
<dbReference type="AlphaFoldDB" id="A0A346Y3F5"/>
<gene>
    <name evidence="9" type="ORF">DVS28_a4336</name>
</gene>
<dbReference type="GO" id="GO:0005886">
    <property type="term" value="C:plasma membrane"/>
    <property type="evidence" value="ECO:0007669"/>
    <property type="project" value="UniProtKB-SubCell"/>
</dbReference>
<keyword evidence="4 7" id="KW-0812">Transmembrane</keyword>
<dbReference type="SUPFAM" id="SSF161098">
    <property type="entry name" value="MetI-like"/>
    <property type="match status" value="1"/>
</dbReference>
<comment type="similarity">
    <text evidence="7">Belongs to the binding-protein-dependent transport system permease family.</text>
</comment>
<evidence type="ECO:0000256" key="4">
    <source>
        <dbReference type="ARBA" id="ARBA00022692"/>
    </source>
</evidence>
<dbReference type="PROSITE" id="PS50928">
    <property type="entry name" value="ABC_TM1"/>
    <property type="match status" value="1"/>
</dbReference>
<evidence type="ECO:0000256" key="6">
    <source>
        <dbReference type="ARBA" id="ARBA00023136"/>
    </source>
</evidence>
<feature type="transmembrane region" description="Helical" evidence="7">
    <location>
        <begin position="37"/>
        <end position="55"/>
    </location>
</feature>
<dbReference type="KEGG" id="euz:DVS28_a4336"/>
<evidence type="ECO:0000256" key="1">
    <source>
        <dbReference type="ARBA" id="ARBA00004651"/>
    </source>
</evidence>
<reference evidence="9 10" key="1">
    <citation type="submission" date="2018-09" db="EMBL/GenBank/DDBJ databases">
        <title>Complete genome sequence of Euzebya sp. DY32-46 isolated from seawater of Pacific Ocean.</title>
        <authorList>
            <person name="Xu L."/>
            <person name="Wu Y.-H."/>
            <person name="Xu X.-W."/>
        </authorList>
    </citation>
    <scope>NUCLEOTIDE SEQUENCE [LARGE SCALE GENOMIC DNA]</scope>
    <source>
        <strain evidence="9 10">DY32-46</strain>
    </source>
</reference>
<evidence type="ECO:0000256" key="5">
    <source>
        <dbReference type="ARBA" id="ARBA00022989"/>
    </source>
</evidence>
<dbReference type="InterPro" id="IPR050366">
    <property type="entry name" value="BP-dependent_transpt_permease"/>
</dbReference>